<organism evidence="9 10">
    <name type="scientific">Paenibacillus prosopidis</name>
    <dbReference type="NCBI Taxonomy" id="630520"/>
    <lineage>
        <taxon>Bacteria</taxon>
        <taxon>Bacillati</taxon>
        <taxon>Bacillota</taxon>
        <taxon>Bacilli</taxon>
        <taxon>Bacillales</taxon>
        <taxon>Paenibacillaceae</taxon>
        <taxon>Paenibacillus</taxon>
    </lineage>
</organism>
<keyword evidence="6 7" id="KW-0472">Membrane</keyword>
<evidence type="ECO:0000313" key="10">
    <source>
        <dbReference type="Proteomes" id="UP000252415"/>
    </source>
</evidence>
<dbReference type="GO" id="GO:0055085">
    <property type="term" value="P:transmembrane transport"/>
    <property type="evidence" value="ECO:0007669"/>
    <property type="project" value="InterPro"/>
</dbReference>
<comment type="subcellular location">
    <subcellularLocation>
        <location evidence="1 7">Cell membrane</location>
        <topology evidence="1 7">Multi-pass membrane protein</topology>
    </subcellularLocation>
</comment>
<feature type="transmembrane region" description="Helical" evidence="7">
    <location>
        <begin position="157"/>
        <end position="176"/>
    </location>
</feature>
<dbReference type="InterPro" id="IPR000515">
    <property type="entry name" value="MetI-like"/>
</dbReference>
<feature type="domain" description="ABC transmembrane type-1" evidence="8">
    <location>
        <begin position="89"/>
        <end position="297"/>
    </location>
</feature>
<keyword evidence="4 7" id="KW-0812">Transmembrane</keyword>
<feature type="transmembrane region" description="Helical" evidence="7">
    <location>
        <begin position="279"/>
        <end position="300"/>
    </location>
</feature>
<dbReference type="Gene3D" id="1.10.3720.10">
    <property type="entry name" value="MetI-like"/>
    <property type="match status" value="1"/>
</dbReference>
<dbReference type="InterPro" id="IPR035906">
    <property type="entry name" value="MetI-like_sf"/>
</dbReference>
<feature type="transmembrane region" description="Helical" evidence="7">
    <location>
        <begin position="124"/>
        <end position="145"/>
    </location>
</feature>
<protein>
    <submittedName>
        <fullName evidence="9">Aldotetraouronic acid ABC transporter membrane protein 2</fullName>
    </submittedName>
</protein>
<comment type="similarity">
    <text evidence="7">Belongs to the binding-protein-dependent transport system permease family.</text>
</comment>
<proteinExistence type="inferred from homology"/>
<keyword evidence="5 7" id="KW-1133">Transmembrane helix</keyword>
<keyword evidence="10" id="KW-1185">Reference proteome</keyword>
<sequence>MATAAISSSKPKKAHRISSSREDRIFDICNYIFLVLLMVVTLYPFLNTAAISLNQANDTIRGGIYLWPRLFTWDNYAYVFKEASVFHATMISVLRSVIGTVVTVFCSAMVAYTISRQDFVLRKFVTLAFILTMYFNGGLIPNFLLVRELGMLGTFSVYIIPGIIGVFNLIIIRSFIDGLPESILESARIDGAGDFTTFIKIVLPLCVPVLATVALFTAVYQWNSWFDVFLYNSSYQELSTLQYELQKILQNSNASLTARTASDAFANANNDAANAVTPMAVRATMTIVASLPIIMVYPFLQKYFVKGMMVGGVKG</sequence>
<keyword evidence="3" id="KW-1003">Cell membrane</keyword>
<dbReference type="PROSITE" id="PS50928">
    <property type="entry name" value="ABC_TM1"/>
    <property type="match status" value="1"/>
</dbReference>
<dbReference type="RefSeq" id="WP_114380938.1">
    <property type="nucleotide sequence ID" value="NZ_QPJD01000008.1"/>
</dbReference>
<feature type="transmembrane region" description="Helical" evidence="7">
    <location>
        <begin position="85"/>
        <end position="112"/>
    </location>
</feature>
<dbReference type="OrthoDB" id="9810086at2"/>
<keyword evidence="2 7" id="KW-0813">Transport</keyword>
<dbReference type="Proteomes" id="UP000252415">
    <property type="component" value="Unassembled WGS sequence"/>
</dbReference>
<evidence type="ECO:0000256" key="2">
    <source>
        <dbReference type="ARBA" id="ARBA00022448"/>
    </source>
</evidence>
<evidence type="ECO:0000259" key="8">
    <source>
        <dbReference type="PROSITE" id="PS50928"/>
    </source>
</evidence>
<dbReference type="CDD" id="cd06261">
    <property type="entry name" value="TM_PBP2"/>
    <property type="match status" value="1"/>
</dbReference>
<dbReference type="SUPFAM" id="SSF161098">
    <property type="entry name" value="MetI-like"/>
    <property type="match status" value="1"/>
</dbReference>
<dbReference type="GO" id="GO:0005886">
    <property type="term" value="C:plasma membrane"/>
    <property type="evidence" value="ECO:0007669"/>
    <property type="project" value="UniProtKB-SubCell"/>
</dbReference>
<dbReference type="AlphaFoldDB" id="A0A368VZ81"/>
<evidence type="ECO:0000256" key="1">
    <source>
        <dbReference type="ARBA" id="ARBA00004651"/>
    </source>
</evidence>
<feature type="transmembrane region" description="Helical" evidence="7">
    <location>
        <begin position="25"/>
        <end position="46"/>
    </location>
</feature>
<evidence type="ECO:0000256" key="4">
    <source>
        <dbReference type="ARBA" id="ARBA00022692"/>
    </source>
</evidence>
<reference evidence="9 10" key="1">
    <citation type="submission" date="2018-07" db="EMBL/GenBank/DDBJ databases">
        <title>Genomic Encyclopedia of Type Strains, Phase III (KMG-III): the genomes of soil and plant-associated and newly described type strains.</title>
        <authorList>
            <person name="Whitman W."/>
        </authorList>
    </citation>
    <scope>NUCLEOTIDE SEQUENCE [LARGE SCALE GENOMIC DNA]</scope>
    <source>
        <strain evidence="9 10">CECT 7506</strain>
    </source>
</reference>
<evidence type="ECO:0000256" key="3">
    <source>
        <dbReference type="ARBA" id="ARBA00022475"/>
    </source>
</evidence>
<dbReference type="Pfam" id="PF00528">
    <property type="entry name" value="BPD_transp_1"/>
    <property type="match status" value="1"/>
</dbReference>
<evidence type="ECO:0000313" key="9">
    <source>
        <dbReference type="EMBL" id="RCW47590.1"/>
    </source>
</evidence>
<feature type="transmembrane region" description="Helical" evidence="7">
    <location>
        <begin position="197"/>
        <end position="222"/>
    </location>
</feature>
<accession>A0A368VZ81</accession>
<gene>
    <name evidence="9" type="ORF">DFP97_108214</name>
</gene>
<dbReference type="PANTHER" id="PTHR43744">
    <property type="entry name" value="ABC TRANSPORTER PERMEASE PROTEIN MG189-RELATED-RELATED"/>
    <property type="match status" value="1"/>
</dbReference>
<evidence type="ECO:0000256" key="5">
    <source>
        <dbReference type="ARBA" id="ARBA00022989"/>
    </source>
</evidence>
<dbReference type="EMBL" id="QPJD01000008">
    <property type="protein sequence ID" value="RCW47590.1"/>
    <property type="molecule type" value="Genomic_DNA"/>
</dbReference>
<name>A0A368VZ81_9BACL</name>
<comment type="caution">
    <text evidence="9">The sequence shown here is derived from an EMBL/GenBank/DDBJ whole genome shotgun (WGS) entry which is preliminary data.</text>
</comment>
<evidence type="ECO:0000256" key="6">
    <source>
        <dbReference type="ARBA" id="ARBA00023136"/>
    </source>
</evidence>
<evidence type="ECO:0000256" key="7">
    <source>
        <dbReference type="RuleBase" id="RU363032"/>
    </source>
</evidence>
<dbReference type="PANTHER" id="PTHR43744:SF9">
    <property type="entry name" value="POLYGALACTURONAN_RHAMNOGALACTURONAN TRANSPORT SYSTEM PERMEASE PROTEIN YTCP"/>
    <property type="match status" value="1"/>
</dbReference>